<feature type="domain" description="Nucleoporin POM152 first Ig-like" evidence="4">
    <location>
        <begin position="140"/>
        <end position="237"/>
    </location>
</feature>
<evidence type="ECO:0000259" key="1">
    <source>
        <dbReference type="Pfam" id="PF23664"/>
    </source>
</evidence>
<accession>A0A4P9WQT2</accession>
<feature type="domain" description="Nucleoporin POM152 immunoglobulin-like" evidence="1">
    <location>
        <begin position="520"/>
        <end position="598"/>
    </location>
</feature>
<dbReference type="GO" id="GO:0006999">
    <property type="term" value="P:nuclear pore organization"/>
    <property type="evidence" value="ECO:0007669"/>
    <property type="project" value="TreeGrafter"/>
</dbReference>
<feature type="domain" description="Nucleoporin POM152 N-terminal transmembrane" evidence="2">
    <location>
        <begin position="4"/>
        <end position="95"/>
    </location>
</feature>
<dbReference type="InterPro" id="IPR056544">
    <property type="entry name" value="Ig_POM152"/>
</dbReference>
<protein>
    <recommendedName>
        <fullName evidence="7">Nucleoporin Pom152</fullName>
    </recommendedName>
</protein>
<feature type="domain" description="Nucleoporin POM152 Ig-like" evidence="3">
    <location>
        <begin position="743"/>
        <end position="827"/>
    </location>
</feature>
<organism evidence="5 6">
    <name type="scientific">Blyttiomyces helicus</name>
    <dbReference type="NCBI Taxonomy" id="388810"/>
    <lineage>
        <taxon>Eukaryota</taxon>
        <taxon>Fungi</taxon>
        <taxon>Fungi incertae sedis</taxon>
        <taxon>Chytridiomycota</taxon>
        <taxon>Chytridiomycota incertae sedis</taxon>
        <taxon>Chytridiomycetes</taxon>
        <taxon>Chytridiomycetes incertae sedis</taxon>
        <taxon>Blyttiomyces</taxon>
    </lineage>
</organism>
<keyword evidence="6" id="KW-1185">Reference proteome</keyword>
<dbReference type="Pfam" id="PF23664">
    <property type="entry name" value="Ig_Pom152"/>
    <property type="match status" value="1"/>
</dbReference>
<feature type="domain" description="Nucleoporin POM152 Ig-like" evidence="3">
    <location>
        <begin position="421"/>
        <end position="514"/>
    </location>
</feature>
<dbReference type="InterPro" id="IPR056540">
    <property type="entry name" value="TMD_POM152"/>
</dbReference>
<dbReference type="AlphaFoldDB" id="A0A4P9WQT2"/>
<dbReference type="OrthoDB" id="5529162at2759"/>
<name>A0A4P9WQT2_9FUNG</name>
<gene>
    <name evidence="5" type="ORF">BDK51DRAFT_33729</name>
</gene>
<dbReference type="PANTHER" id="PTHR28206">
    <property type="entry name" value="NUCLEOPORIN POM152"/>
    <property type="match status" value="1"/>
</dbReference>
<evidence type="ECO:0000259" key="2">
    <source>
        <dbReference type="Pfam" id="PF24097"/>
    </source>
</evidence>
<dbReference type="Pfam" id="PF24519">
    <property type="entry name" value="Ig-like_Pom152_1"/>
    <property type="match status" value="1"/>
</dbReference>
<dbReference type="GO" id="GO:0006606">
    <property type="term" value="P:protein import into nucleus"/>
    <property type="evidence" value="ECO:0007669"/>
    <property type="project" value="TreeGrafter"/>
</dbReference>
<dbReference type="PANTHER" id="PTHR28206:SF1">
    <property type="entry name" value="NUCLEOPORIN POM152"/>
    <property type="match status" value="1"/>
</dbReference>
<dbReference type="EMBL" id="KZ993823">
    <property type="protein sequence ID" value="RKO94765.1"/>
    <property type="molecule type" value="Genomic_DNA"/>
</dbReference>
<dbReference type="GO" id="GO:0070762">
    <property type="term" value="C:nuclear pore transmembrane ring"/>
    <property type="evidence" value="ECO:0007669"/>
    <property type="project" value="TreeGrafter"/>
</dbReference>
<dbReference type="GO" id="GO:0017056">
    <property type="term" value="F:structural constituent of nuclear pore"/>
    <property type="evidence" value="ECO:0007669"/>
    <property type="project" value="InterPro"/>
</dbReference>
<dbReference type="InterPro" id="IPR056541">
    <property type="entry name" value="Ig-like_POM152"/>
</dbReference>
<dbReference type="Pfam" id="PF24097">
    <property type="entry name" value="TMD_POM152"/>
    <property type="match status" value="1"/>
</dbReference>
<evidence type="ECO:0000313" key="6">
    <source>
        <dbReference type="Proteomes" id="UP000269721"/>
    </source>
</evidence>
<feature type="non-terminal residue" evidence="5">
    <location>
        <position position="828"/>
    </location>
</feature>
<proteinExistence type="predicted"/>
<dbReference type="Pfam" id="PF24312">
    <property type="entry name" value="Ig-like_POM152"/>
    <property type="match status" value="2"/>
</dbReference>
<evidence type="ECO:0000259" key="3">
    <source>
        <dbReference type="Pfam" id="PF24312"/>
    </source>
</evidence>
<evidence type="ECO:0000313" key="5">
    <source>
        <dbReference type="EMBL" id="RKO94765.1"/>
    </source>
</evidence>
<evidence type="ECO:0000259" key="4">
    <source>
        <dbReference type="Pfam" id="PF24519"/>
    </source>
</evidence>
<dbReference type="Proteomes" id="UP000269721">
    <property type="component" value="Unassembled WGS sequence"/>
</dbReference>
<sequence>MHLDPVNQRLLTLAAFLGIAATKLQHIFLAWAAPPSELQEAALGARHLLLWCLLDTVFLGALQIAQVPKLCFSKAKILGAWFAFMVLNVGIWGKVAGRNEAVDDGYANGPVLSDVYPKPAVLNSPYIIGSHLVHVRPPTTAVLNPNSDSFCLAPASPTATIPLQIKGTPPWLITYEHYGVDGTYRLFENITLTGVDSLSAEGRAKKGRRIESYPIVVDAPGVLRLVKILEAGGMEGNVIKNVTDVVACPQAHFIVPDKGSGIEGEPIDRCVDDVYDFEIRVSGTPPLLARYRKKIGDKESIIAVPFAFREGAVGSEPALNATAHPDAPADTHINDEIRRRLAATRRRDQTVPIHLKIESPLPHFFKIVAITDGQNNTFEYGFEQLPPAASVLVDQQRSQKGTLVQSPEPGDALLLQGRPYPSARFASCENAKLRANYDESVSLPVILEGNGAWSLQYAHAVSDRAAAIGNFSSPITLPPILTPLHDIQVSTPGVYTLIAVSDRYCKGVPDLPLSCSVQQTVSPSMKLSTTTIEEACVGTIGTLVNVSMTGEPPFWIEYEQSRIGEKPTTKRIQAEKPRHTMRLQPTEPGTHFYSFKKVLEMSHGLGWDLTDLWGAGRRGLMGDLNYPEGVDVLNLTFTQIIHPQSNARFLRPQKMIRCLGDAAELVVALDGNGPWTLKYDITSDTGARSYVKEGIVDPNVVIEVNDLERAGNYMVDLTEITDANGCSRSLQGRAVPIEVLAQRPSAHFQCLKPISFLEGSTAKLPTSLSGSGQFVLRYRNQADPSNIITIKQAKKIDGIDIKTPGTYEIVEVRDEHCTGQVVSPQTCD</sequence>
<dbReference type="InterPro" id="IPR056542">
    <property type="entry name" value="Ig-like_POM152_1st"/>
</dbReference>
<reference evidence="6" key="1">
    <citation type="journal article" date="2018" name="Nat. Microbiol.">
        <title>Leveraging single-cell genomics to expand the fungal tree of life.</title>
        <authorList>
            <person name="Ahrendt S.R."/>
            <person name="Quandt C.A."/>
            <person name="Ciobanu D."/>
            <person name="Clum A."/>
            <person name="Salamov A."/>
            <person name="Andreopoulos B."/>
            <person name="Cheng J.F."/>
            <person name="Woyke T."/>
            <person name="Pelin A."/>
            <person name="Henrissat B."/>
            <person name="Reynolds N.K."/>
            <person name="Benny G.L."/>
            <person name="Smith M.E."/>
            <person name="James T.Y."/>
            <person name="Grigoriev I.V."/>
        </authorList>
    </citation>
    <scope>NUCLEOTIDE SEQUENCE [LARGE SCALE GENOMIC DNA]</scope>
</reference>
<evidence type="ECO:0008006" key="7">
    <source>
        <dbReference type="Google" id="ProtNLM"/>
    </source>
</evidence>
<dbReference type="InterPro" id="IPR037701">
    <property type="entry name" value="Pom152"/>
</dbReference>